<dbReference type="Pfam" id="PF07883">
    <property type="entry name" value="Cupin_2"/>
    <property type="match status" value="1"/>
</dbReference>
<feature type="domain" description="Cupin type-2" evidence="2">
    <location>
        <begin position="69"/>
        <end position="126"/>
    </location>
</feature>
<organism evidence="3 4">
    <name type="scientific">Geothrix edaphica</name>
    <dbReference type="NCBI Taxonomy" id="2927976"/>
    <lineage>
        <taxon>Bacteria</taxon>
        <taxon>Pseudomonadati</taxon>
        <taxon>Acidobacteriota</taxon>
        <taxon>Holophagae</taxon>
        <taxon>Holophagales</taxon>
        <taxon>Holophagaceae</taxon>
        <taxon>Geothrix</taxon>
    </lineage>
</organism>
<name>A0ABQ5PV21_9BACT</name>
<keyword evidence="1" id="KW-0732">Signal</keyword>
<evidence type="ECO:0000259" key="2">
    <source>
        <dbReference type="Pfam" id="PF07883"/>
    </source>
</evidence>
<evidence type="ECO:0000313" key="3">
    <source>
        <dbReference type="EMBL" id="GLH65945.1"/>
    </source>
</evidence>
<gene>
    <name evidence="3" type="ORF">GETHED_03090</name>
</gene>
<feature type="signal peptide" evidence="1">
    <location>
        <begin position="1"/>
        <end position="24"/>
    </location>
</feature>
<evidence type="ECO:0000313" key="4">
    <source>
        <dbReference type="Proteomes" id="UP001165044"/>
    </source>
</evidence>
<comment type="caution">
    <text evidence="3">The sequence shown here is derived from an EMBL/GenBank/DDBJ whole genome shotgun (WGS) entry which is preliminary data.</text>
</comment>
<dbReference type="Proteomes" id="UP001165044">
    <property type="component" value="Unassembled WGS sequence"/>
</dbReference>
<dbReference type="RefSeq" id="WP_285606035.1">
    <property type="nucleotide sequence ID" value="NZ_BSDC01000001.1"/>
</dbReference>
<dbReference type="InterPro" id="IPR013096">
    <property type="entry name" value="Cupin_2"/>
</dbReference>
<dbReference type="Gene3D" id="2.60.120.10">
    <property type="entry name" value="Jelly Rolls"/>
    <property type="match status" value="1"/>
</dbReference>
<proteinExistence type="predicted"/>
<sequence>MKTRTLAVSALALALAAFAPPALAKDGKKAGTAILIPAEDLKWTDVPDFPGVQMAVLEGDPAKGAGHFLIKLKDGFVTPLHHHSSDHFATVLSGTMSFTVDGKETLLPAGSFFVFKGKKEHITKCVPGADCVLSVDVRGKWDVVPEAPRP</sequence>
<dbReference type="InterPro" id="IPR011051">
    <property type="entry name" value="RmlC_Cupin_sf"/>
</dbReference>
<dbReference type="InterPro" id="IPR014710">
    <property type="entry name" value="RmlC-like_jellyroll"/>
</dbReference>
<keyword evidence="4" id="KW-1185">Reference proteome</keyword>
<accession>A0ABQ5PV21</accession>
<evidence type="ECO:0000256" key="1">
    <source>
        <dbReference type="SAM" id="SignalP"/>
    </source>
</evidence>
<reference evidence="3" key="1">
    <citation type="journal article" date="2023" name="Antonie Van Leeuwenhoek">
        <title>Mesoterricola silvestris gen. nov., sp. nov., Mesoterricola sediminis sp. nov., Geothrix oryzae sp. nov., Geothrix edaphica sp. nov., Geothrix rubra sp. nov., and Geothrix limicola sp. nov., six novel members of Acidobacteriota isolated from soils.</title>
        <authorList>
            <person name="Itoh H."/>
            <person name="Sugisawa Y."/>
            <person name="Mise K."/>
            <person name="Xu Z."/>
            <person name="Kuniyasu M."/>
            <person name="Ushijima N."/>
            <person name="Kawano K."/>
            <person name="Kobayashi E."/>
            <person name="Shiratori Y."/>
            <person name="Masuda Y."/>
            <person name="Senoo K."/>
        </authorList>
    </citation>
    <scope>NUCLEOTIDE SEQUENCE</scope>
    <source>
        <strain evidence="3">Red802</strain>
    </source>
</reference>
<dbReference type="EMBL" id="BSDC01000001">
    <property type="protein sequence ID" value="GLH65945.1"/>
    <property type="molecule type" value="Genomic_DNA"/>
</dbReference>
<dbReference type="SUPFAM" id="SSF51182">
    <property type="entry name" value="RmlC-like cupins"/>
    <property type="match status" value="1"/>
</dbReference>
<dbReference type="CDD" id="cd06989">
    <property type="entry name" value="cupin_DRT102"/>
    <property type="match status" value="1"/>
</dbReference>
<protein>
    <recommendedName>
        <fullName evidence="2">Cupin type-2 domain-containing protein</fullName>
    </recommendedName>
</protein>
<feature type="chain" id="PRO_5047363956" description="Cupin type-2 domain-containing protein" evidence="1">
    <location>
        <begin position="25"/>
        <end position="150"/>
    </location>
</feature>